<evidence type="ECO:0000256" key="3">
    <source>
        <dbReference type="PROSITE-ProRule" id="PRU00339"/>
    </source>
</evidence>
<feature type="repeat" description="TPR" evidence="3">
    <location>
        <begin position="118"/>
        <end position="151"/>
    </location>
</feature>
<dbReference type="SUPFAM" id="SSF48452">
    <property type="entry name" value="TPR-like"/>
    <property type="match status" value="2"/>
</dbReference>
<dbReference type="RefSeq" id="WP_238462309.1">
    <property type="nucleotide sequence ID" value="NZ_JAKLJA010000002.1"/>
</dbReference>
<dbReference type="Pfam" id="PF13424">
    <property type="entry name" value="TPR_12"/>
    <property type="match status" value="1"/>
</dbReference>
<dbReference type="InterPro" id="IPR051685">
    <property type="entry name" value="Ycf3/AcsC/BcsC/TPR_MFPF"/>
</dbReference>
<feature type="repeat" description="TPR" evidence="3">
    <location>
        <begin position="186"/>
        <end position="219"/>
    </location>
</feature>
<dbReference type="AlphaFoldDB" id="A0A9X1UG20"/>
<keyword evidence="2 3" id="KW-0802">TPR repeat</keyword>
<evidence type="ECO:0000313" key="4">
    <source>
        <dbReference type="EMBL" id="MCG5072563.1"/>
    </source>
</evidence>
<dbReference type="Pfam" id="PF14559">
    <property type="entry name" value="TPR_19"/>
    <property type="match status" value="1"/>
</dbReference>
<dbReference type="PROSITE" id="PS50293">
    <property type="entry name" value="TPR_REGION"/>
    <property type="match status" value="1"/>
</dbReference>
<name>A0A9X1UG20_9BURK</name>
<evidence type="ECO:0000313" key="5">
    <source>
        <dbReference type="Proteomes" id="UP001139308"/>
    </source>
</evidence>
<dbReference type="SMART" id="SM00028">
    <property type="entry name" value="TPR"/>
    <property type="match status" value="11"/>
</dbReference>
<organism evidence="4 5">
    <name type="scientific">Paraburkholderia tagetis</name>
    <dbReference type="NCBI Taxonomy" id="2913261"/>
    <lineage>
        <taxon>Bacteria</taxon>
        <taxon>Pseudomonadati</taxon>
        <taxon>Pseudomonadota</taxon>
        <taxon>Betaproteobacteria</taxon>
        <taxon>Burkholderiales</taxon>
        <taxon>Burkholderiaceae</taxon>
        <taxon>Paraburkholderia</taxon>
    </lineage>
</organism>
<dbReference type="InterPro" id="IPR003107">
    <property type="entry name" value="HAT"/>
</dbReference>
<feature type="repeat" description="TPR" evidence="3">
    <location>
        <begin position="288"/>
        <end position="321"/>
    </location>
</feature>
<accession>A0A9X1UG20</accession>
<evidence type="ECO:0000256" key="1">
    <source>
        <dbReference type="ARBA" id="ARBA00022737"/>
    </source>
</evidence>
<reference evidence="4" key="1">
    <citation type="submission" date="2022-01" db="EMBL/GenBank/DDBJ databases">
        <title>Genome sequence and assembly of Parabukholderia sp. RG36.</title>
        <authorList>
            <person name="Chhetri G."/>
        </authorList>
    </citation>
    <scope>NUCLEOTIDE SEQUENCE</scope>
    <source>
        <strain evidence="4">RG36</strain>
    </source>
</reference>
<feature type="repeat" description="TPR" evidence="3">
    <location>
        <begin position="152"/>
        <end position="185"/>
    </location>
</feature>
<dbReference type="PROSITE" id="PS50005">
    <property type="entry name" value="TPR"/>
    <property type="match status" value="6"/>
</dbReference>
<dbReference type="InterPro" id="IPR019734">
    <property type="entry name" value="TPR_rpt"/>
</dbReference>
<dbReference type="PANTHER" id="PTHR44943">
    <property type="entry name" value="CELLULOSE SYNTHASE OPERON PROTEIN C"/>
    <property type="match status" value="1"/>
</dbReference>
<dbReference type="SMART" id="SM00386">
    <property type="entry name" value="HAT"/>
    <property type="match status" value="4"/>
</dbReference>
<dbReference type="Proteomes" id="UP001139308">
    <property type="component" value="Unassembled WGS sequence"/>
</dbReference>
<comment type="caution">
    <text evidence="4">The sequence shown here is derived from an EMBL/GenBank/DDBJ whole genome shotgun (WGS) entry which is preliminary data.</text>
</comment>
<dbReference type="InterPro" id="IPR011990">
    <property type="entry name" value="TPR-like_helical_dom_sf"/>
</dbReference>
<dbReference type="Gene3D" id="1.25.40.10">
    <property type="entry name" value="Tetratricopeptide repeat domain"/>
    <property type="match status" value="5"/>
</dbReference>
<evidence type="ECO:0000256" key="2">
    <source>
        <dbReference type="ARBA" id="ARBA00022803"/>
    </source>
</evidence>
<dbReference type="EMBL" id="JAKLJA010000002">
    <property type="protein sequence ID" value="MCG5072563.1"/>
    <property type="molecule type" value="Genomic_DNA"/>
</dbReference>
<gene>
    <name evidence="4" type="ORF">L5014_04180</name>
</gene>
<keyword evidence="5" id="KW-1185">Reference proteome</keyword>
<dbReference type="Gene3D" id="3.40.50.2000">
    <property type="entry name" value="Glycogen Phosphorylase B"/>
    <property type="match status" value="1"/>
</dbReference>
<dbReference type="Pfam" id="PF13374">
    <property type="entry name" value="TPR_10"/>
    <property type="match status" value="1"/>
</dbReference>
<feature type="repeat" description="TPR" evidence="3">
    <location>
        <begin position="356"/>
        <end position="389"/>
    </location>
</feature>
<proteinExistence type="predicted"/>
<dbReference type="SUPFAM" id="SSF53756">
    <property type="entry name" value="UDP-Glycosyltransferase/glycogen phosphorylase"/>
    <property type="match status" value="1"/>
</dbReference>
<keyword evidence="1" id="KW-0677">Repeat</keyword>
<protein>
    <submittedName>
        <fullName evidence="4">Tetratricopeptide repeat protein</fullName>
    </submittedName>
</protein>
<dbReference type="Pfam" id="PF13181">
    <property type="entry name" value="TPR_8"/>
    <property type="match status" value="1"/>
</dbReference>
<dbReference type="PANTHER" id="PTHR44943:SF4">
    <property type="entry name" value="TPR REPEAT-CONTAINING PROTEIN MJ0798"/>
    <property type="match status" value="1"/>
</dbReference>
<sequence>MTSTPADAPLHPDRQQEASALSAQGRYAEAFDVLAALVGTHARADDADLAETLHLAALCALGAGKTDAAHALWQRCIDAKPAFVDAWHGLAAMLTALGQWPAAETLWRRLLAVAPAHADAHSNLGIVLHRLGRAQEAELAYRMALAQQPGHVDAHYNLGIVLQEAGRGDEAEAAYRAALAANPHHARAHNNLGTLLRARGRLDEAEEAWRQALLAEPQYPEALNNYGALLKSLGRLMEAELACRLAIKIRPDYVEALNNLGCVLTELKRQPEAELLYRQALALRPGHVEAHYNLGVALQQLERYPEAETAWRTALRLAPAHAQTLNNLGGMLGMLGRLPEARAMLEQALECDAHIAQTHFNLGGVLKELGALDEAEAAYRRAIALAPDYGDALFRLATLLITMGRYEEGWRLYERRYENAGFVHFASREMLGCAQWQGEPLAGKSLLLWQEDGLGDMLQFARYARLLKDLGAAHVAFGCVDALHRVLAGVEGIDAVLSHAEAAARTTQLNSQLNSQFNSPVDPRFDYWASPLSLPLHLATTVDTTPPPIRIDPDPALVHKWAARLETLGAGPRIGLVWKGNPKHHNDPHRSIPSLAALAPLWSVPGLKFVSLQKGAGEDEANAAQHAGAGARQPILHLGAEIADFVDTAAIVAQLDLLICVDTSTAHLAASLGTPCWVMLPGRDVDWRWLHAREDSPWYPQTVRLFRQSADETWSAPIERVRQACVERFSR</sequence>
<dbReference type="GO" id="GO:0006396">
    <property type="term" value="P:RNA processing"/>
    <property type="evidence" value="ECO:0007669"/>
    <property type="project" value="InterPro"/>
</dbReference>
<dbReference type="Pfam" id="PF13432">
    <property type="entry name" value="TPR_16"/>
    <property type="match status" value="2"/>
</dbReference>
<feature type="repeat" description="TPR" evidence="3">
    <location>
        <begin position="254"/>
        <end position="287"/>
    </location>
</feature>